<proteinExistence type="predicted"/>
<gene>
    <name evidence="1" type="primary">ORF77150</name>
</gene>
<accession>A0A0B6ZRE7</accession>
<reference evidence="1" key="1">
    <citation type="submission" date="2014-12" db="EMBL/GenBank/DDBJ databases">
        <title>Insight into the proteome of Arion vulgaris.</title>
        <authorList>
            <person name="Aradska J."/>
            <person name="Bulat T."/>
            <person name="Smidak R."/>
            <person name="Sarate P."/>
            <person name="Gangsoo J."/>
            <person name="Sialana F."/>
            <person name="Bilban M."/>
            <person name="Lubec G."/>
        </authorList>
    </citation>
    <scope>NUCLEOTIDE SEQUENCE</scope>
    <source>
        <tissue evidence="1">Skin</tissue>
    </source>
</reference>
<name>A0A0B6ZRE7_9EUPU</name>
<dbReference type="EMBL" id="HACG01024288">
    <property type="protein sequence ID" value="CEK71153.1"/>
    <property type="molecule type" value="Transcribed_RNA"/>
</dbReference>
<protein>
    <submittedName>
        <fullName evidence="1">Uncharacterized protein</fullName>
    </submittedName>
</protein>
<sequence>MKESKRGISGEVDTHLPCILKVVGLNLGQVIHFMSVFLPEVSRIVVGDARVCALRNNLCRQWAISVETDQVI</sequence>
<organism evidence="1">
    <name type="scientific">Arion vulgaris</name>
    <dbReference type="NCBI Taxonomy" id="1028688"/>
    <lineage>
        <taxon>Eukaryota</taxon>
        <taxon>Metazoa</taxon>
        <taxon>Spiralia</taxon>
        <taxon>Lophotrochozoa</taxon>
        <taxon>Mollusca</taxon>
        <taxon>Gastropoda</taxon>
        <taxon>Heterobranchia</taxon>
        <taxon>Euthyneura</taxon>
        <taxon>Panpulmonata</taxon>
        <taxon>Eupulmonata</taxon>
        <taxon>Stylommatophora</taxon>
        <taxon>Helicina</taxon>
        <taxon>Arionoidea</taxon>
        <taxon>Arionidae</taxon>
        <taxon>Arion</taxon>
    </lineage>
</organism>
<dbReference type="AlphaFoldDB" id="A0A0B6ZRE7"/>
<evidence type="ECO:0000313" key="1">
    <source>
        <dbReference type="EMBL" id="CEK71153.1"/>
    </source>
</evidence>